<dbReference type="RefSeq" id="WP_343945558.1">
    <property type="nucleotide sequence ID" value="NZ_BAAAHP010000214.1"/>
</dbReference>
<reference evidence="1 2" key="1">
    <citation type="journal article" date="2019" name="Int. J. Syst. Evol. Microbiol.">
        <title>The Global Catalogue of Microorganisms (GCM) 10K type strain sequencing project: providing services to taxonomists for standard genome sequencing and annotation.</title>
        <authorList>
            <consortium name="The Broad Institute Genomics Platform"/>
            <consortium name="The Broad Institute Genome Sequencing Center for Infectious Disease"/>
            <person name="Wu L."/>
            <person name="Ma J."/>
        </authorList>
    </citation>
    <scope>NUCLEOTIDE SEQUENCE [LARGE SCALE GENOMIC DNA]</scope>
    <source>
        <strain evidence="1 2">JCM 11117</strain>
    </source>
</reference>
<name>A0ABN1NAT9_9PSEU</name>
<gene>
    <name evidence="1" type="ORF">GCM10009559_65190</name>
</gene>
<protein>
    <recommendedName>
        <fullName evidence="3">3-methyl-2-oxobutanoate hydroxymethyltransferase</fullName>
    </recommendedName>
</protein>
<evidence type="ECO:0000313" key="1">
    <source>
        <dbReference type="EMBL" id="GAA0899923.1"/>
    </source>
</evidence>
<evidence type="ECO:0000313" key="2">
    <source>
        <dbReference type="Proteomes" id="UP001499967"/>
    </source>
</evidence>
<organism evidence="1 2">
    <name type="scientific">Pseudonocardia zijingensis</name>
    <dbReference type="NCBI Taxonomy" id="153376"/>
    <lineage>
        <taxon>Bacteria</taxon>
        <taxon>Bacillati</taxon>
        <taxon>Actinomycetota</taxon>
        <taxon>Actinomycetes</taxon>
        <taxon>Pseudonocardiales</taxon>
        <taxon>Pseudonocardiaceae</taxon>
        <taxon>Pseudonocardia</taxon>
    </lineage>
</organism>
<keyword evidence="2" id="KW-1185">Reference proteome</keyword>
<proteinExistence type="predicted"/>
<comment type="caution">
    <text evidence="1">The sequence shown here is derived from an EMBL/GenBank/DDBJ whole genome shotgun (WGS) entry which is preliminary data.</text>
</comment>
<accession>A0ABN1NAT9</accession>
<dbReference type="EMBL" id="BAAAHP010000214">
    <property type="protein sequence ID" value="GAA0899923.1"/>
    <property type="molecule type" value="Genomic_DNA"/>
</dbReference>
<dbReference type="Proteomes" id="UP001499967">
    <property type="component" value="Unassembled WGS sequence"/>
</dbReference>
<evidence type="ECO:0008006" key="3">
    <source>
        <dbReference type="Google" id="ProtNLM"/>
    </source>
</evidence>
<sequence length="173" mass="17729">MAPVESRADPALPSSCARAATAAEARHRIQRPIAPARAPRVVALDDGAVAVVRRMARLPWANAQFYACEAGGEAVVLRRIEGRPAGLADELVAADVVVMIATDDRGAGGAHAIGTACGQRGIMTAGLVVAGPDAGADTHAADRAVAALRPHARVLLPGADENDVVELLRALRA</sequence>